<name>A0A7T2GIA0_9SPHN</name>
<proteinExistence type="inferred from homology"/>
<dbReference type="GO" id="GO:0016791">
    <property type="term" value="F:phosphatase activity"/>
    <property type="evidence" value="ECO:0007669"/>
    <property type="project" value="UniProtKB-ARBA"/>
</dbReference>
<dbReference type="KEGG" id="sflv:IC614_08210"/>
<evidence type="ECO:0000256" key="6">
    <source>
        <dbReference type="PIRSR" id="PIRSR600760-2"/>
    </source>
</evidence>
<evidence type="ECO:0000256" key="2">
    <source>
        <dbReference type="ARBA" id="ARBA00009759"/>
    </source>
</evidence>
<evidence type="ECO:0000313" key="8">
    <source>
        <dbReference type="Proteomes" id="UP000594873"/>
    </source>
</evidence>
<evidence type="ECO:0000256" key="1">
    <source>
        <dbReference type="ARBA" id="ARBA00001946"/>
    </source>
</evidence>
<dbReference type="RefSeq" id="WP_200970863.1">
    <property type="nucleotide sequence ID" value="NZ_CP065592.1"/>
</dbReference>
<feature type="binding site" evidence="6">
    <location>
        <position position="87"/>
    </location>
    <ligand>
        <name>Mg(2+)</name>
        <dbReference type="ChEBI" id="CHEBI:18420"/>
        <label>1</label>
        <note>catalytic</note>
    </ligand>
</feature>
<dbReference type="PANTHER" id="PTHR43200">
    <property type="entry name" value="PHOSPHATASE"/>
    <property type="match status" value="1"/>
</dbReference>
<evidence type="ECO:0000313" key="7">
    <source>
        <dbReference type="EMBL" id="QPQ54336.1"/>
    </source>
</evidence>
<dbReference type="Proteomes" id="UP000594873">
    <property type="component" value="Chromosome"/>
</dbReference>
<evidence type="ECO:0000256" key="4">
    <source>
        <dbReference type="ARBA" id="ARBA00022801"/>
    </source>
</evidence>
<dbReference type="EMBL" id="CP065592">
    <property type="protein sequence ID" value="QPQ54336.1"/>
    <property type="molecule type" value="Genomic_DNA"/>
</dbReference>
<dbReference type="Gene3D" id="3.30.540.10">
    <property type="entry name" value="Fructose-1,6-Bisphosphatase, subunit A, domain 1"/>
    <property type="match status" value="1"/>
</dbReference>
<dbReference type="AlphaFoldDB" id="A0A7T2GIA0"/>
<evidence type="ECO:0000256" key="5">
    <source>
        <dbReference type="ARBA" id="ARBA00022842"/>
    </source>
</evidence>
<reference evidence="7 8" key="1">
    <citation type="submission" date="2020-11" db="EMBL/GenBank/DDBJ databases">
        <title>Genome seq and assembly of Sphingosinicella sp.</title>
        <authorList>
            <person name="Chhetri G."/>
        </authorList>
    </citation>
    <scope>NUCLEOTIDE SEQUENCE [LARGE SCALE GENOMIC DNA]</scope>
    <source>
        <strain evidence="7 8">UDD2</strain>
    </source>
</reference>
<feature type="binding site" evidence="6">
    <location>
        <position position="89"/>
    </location>
    <ligand>
        <name>Mg(2+)</name>
        <dbReference type="ChEBI" id="CHEBI:18420"/>
        <label>1</label>
        <note>catalytic</note>
    </ligand>
</feature>
<keyword evidence="3 6" id="KW-0479">Metal-binding</keyword>
<keyword evidence="5 6" id="KW-0460">Magnesium</keyword>
<gene>
    <name evidence="7" type="ORF">IC614_08210</name>
</gene>
<dbReference type="PANTHER" id="PTHR43200:SF6">
    <property type="entry name" value="3'(2'),5'-BISPHOSPHATE NUCLEOTIDASE"/>
    <property type="match status" value="1"/>
</dbReference>
<organism evidence="7 8">
    <name type="scientific">Allosphingosinicella flava</name>
    <dbReference type="NCBI Taxonomy" id="2771430"/>
    <lineage>
        <taxon>Bacteria</taxon>
        <taxon>Pseudomonadati</taxon>
        <taxon>Pseudomonadota</taxon>
        <taxon>Alphaproteobacteria</taxon>
        <taxon>Sphingomonadales</taxon>
        <taxon>Sphingomonadaceae</taxon>
        <taxon>Allosphingosinicella</taxon>
    </lineage>
</organism>
<feature type="binding site" evidence="6">
    <location>
        <position position="90"/>
    </location>
    <ligand>
        <name>Mg(2+)</name>
        <dbReference type="ChEBI" id="CHEBI:18420"/>
        <label>2</label>
    </ligand>
</feature>
<accession>A0A7T2GIA0</accession>
<dbReference type="Pfam" id="PF00459">
    <property type="entry name" value="Inositol_P"/>
    <property type="match status" value="1"/>
</dbReference>
<sequence length="260" mass="27902">MSLAPDLIDFAHTLADAARAETLGRFRQAVETANKDEGGGFDPVTEADRAAERAMRALIERHHPGHGVKGEEFPERPSAGRYAWGLDPIDGTRAFICGLPSWVTLIALLEDDRPVAGIIDAPALGERYSGLSDEAHLDAPGRRPIRTSGCRSLGDARLSTTDPFLFVGDEEARFARLRGAARTVRYGLDGYAYARLAAGSIDLVAESGLKPYDYEALIPVVRAAGGVIGDWQGGDDFGAGRVLAAATPWLFEEAVDILNR</sequence>
<dbReference type="InterPro" id="IPR051090">
    <property type="entry name" value="Inositol_monoP_superfamily"/>
</dbReference>
<feature type="binding site" evidence="6">
    <location>
        <position position="71"/>
    </location>
    <ligand>
        <name>Mg(2+)</name>
        <dbReference type="ChEBI" id="CHEBI:18420"/>
        <label>1</label>
        <note>catalytic</note>
    </ligand>
</feature>
<protein>
    <submittedName>
        <fullName evidence="7">Inositol monophosphatase family protein</fullName>
    </submittedName>
</protein>
<dbReference type="PRINTS" id="PR00377">
    <property type="entry name" value="IMPHPHTASES"/>
</dbReference>
<dbReference type="SUPFAM" id="SSF56655">
    <property type="entry name" value="Carbohydrate phosphatase"/>
    <property type="match status" value="1"/>
</dbReference>
<keyword evidence="4" id="KW-0378">Hydrolase</keyword>
<dbReference type="GO" id="GO:0000105">
    <property type="term" value="P:L-histidine biosynthetic process"/>
    <property type="evidence" value="ECO:0007669"/>
    <property type="project" value="TreeGrafter"/>
</dbReference>
<keyword evidence="8" id="KW-1185">Reference proteome</keyword>
<dbReference type="GO" id="GO:0046872">
    <property type="term" value="F:metal ion binding"/>
    <property type="evidence" value="ECO:0007669"/>
    <property type="project" value="UniProtKB-KW"/>
</dbReference>
<comment type="cofactor">
    <cofactor evidence="1 6">
        <name>Mg(2+)</name>
        <dbReference type="ChEBI" id="CHEBI:18420"/>
    </cofactor>
</comment>
<evidence type="ECO:0000256" key="3">
    <source>
        <dbReference type="ARBA" id="ARBA00022723"/>
    </source>
</evidence>
<dbReference type="CDD" id="cd01641">
    <property type="entry name" value="Bacterial_IMPase_like_1"/>
    <property type="match status" value="1"/>
</dbReference>
<dbReference type="InterPro" id="IPR000760">
    <property type="entry name" value="Inositol_monophosphatase-like"/>
</dbReference>
<dbReference type="Gene3D" id="3.40.190.80">
    <property type="match status" value="1"/>
</dbReference>
<feature type="binding site" evidence="6">
    <location>
        <position position="213"/>
    </location>
    <ligand>
        <name>Mg(2+)</name>
        <dbReference type="ChEBI" id="CHEBI:18420"/>
        <label>1</label>
        <note>catalytic</note>
    </ligand>
</feature>
<comment type="similarity">
    <text evidence="2">Belongs to the inositol monophosphatase superfamily.</text>
</comment>